<keyword evidence="3" id="KW-1185">Reference proteome</keyword>
<reference evidence="2" key="1">
    <citation type="submission" date="2023-01" db="EMBL/GenBank/DDBJ databases">
        <title>Complete genome sequence of Planctobacterium marinum strain Dej080120_11.</title>
        <authorList>
            <person name="Ueki S."/>
            <person name="Maruyama F."/>
        </authorList>
    </citation>
    <scope>NUCLEOTIDE SEQUENCE</scope>
    <source>
        <strain evidence="2">Dej080120_11</strain>
    </source>
</reference>
<evidence type="ECO:0000313" key="2">
    <source>
        <dbReference type="EMBL" id="BDX07667.1"/>
    </source>
</evidence>
<dbReference type="AlphaFoldDB" id="A0AA48KSZ2"/>
<accession>A0AA48KSZ2</accession>
<evidence type="ECO:0000313" key="3">
    <source>
        <dbReference type="Proteomes" id="UP001333710"/>
    </source>
</evidence>
<feature type="domain" description="Glycosyltransferase subfamily 4-like N-terminal" evidence="1">
    <location>
        <begin position="85"/>
        <end position="196"/>
    </location>
</feature>
<dbReference type="PANTHER" id="PTHR45947">
    <property type="entry name" value="SULFOQUINOVOSYL TRANSFERASE SQD2"/>
    <property type="match status" value="1"/>
</dbReference>
<dbReference type="SUPFAM" id="SSF53756">
    <property type="entry name" value="UDP-Glycosyltransferase/glycogen phosphorylase"/>
    <property type="match status" value="1"/>
</dbReference>
<sequence length="395" mass="44852">MTGKGNLLVIHRYFWPQNYPYAVMLKDIVEQVADNFEQVSIASSVHHCSELEARKKWAVEHGYSLKTLKMRSEKGMNVAGKVFIMLRYCIWLCWVLSRTRADVVMVATTPPILTAFVVRFMSKIRGYDYIYHCQDIHPEASKKSLLAKVPVLFKWLSSIDKANVCDAKEVITLSEDMKRTLVQRGASPNNIHLINNFIFKQLEQGFGLQTETTDNIIRLVFAGSLGRLQNLPFLFELIKKYRNSEIVEFHILGDGVLKSQLEADIQGNSQTNVKFYGQVPLEEALLTMARCDIGIVPLSEGIIRVAYPSKTMMYLSTGLAVLALVEQDSELVNYLEQNELGVAVSNTCQQQAYEKFNAFLTSFTKDPAMRMAIKTQAEHDFGKRAILSKFKKVVK</sequence>
<dbReference type="KEGG" id="pmaw:MACH26_31880"/>
<protein>
    <submittedName>
        <fullName evidence="2">Glycosyltransferase WbuB</fullName>
    </submittedName>
</protein>
<name>A0AA48KSZ2_9ALTE</name>
<dbReference type="CDD" id="cd03794">
    <property type="entry name" value="GT4_WbuB-like"/>
    <property type="match status" value="1"/>
</dbReference>
<dbReference type="Pfam" id="PF13579">
    <property type="entry name" value="Glyco_trans_4_4"/>
    <property type="match status" value="1"/>
</dbReference>
<dbReference type="Proteomes" id="UP001333710">
    <property type="component" value="Chromosome"/>
</dbReference>
<proteinExistence type="predicted"/>
<dbReference type="Pfam" id="PF13692">
    <property type="entry name" value="Glyco_trans_1_4"/>
    <property type="match status" value="1"/>
</dbReference>
<dbReference type="Gene3D" id="3.40.50.2000">
    <property type="entry name" value="Glycogen Phosphorylase B"/>
    <property type="match status" value="2"/>
</dbReference>
<dbReference type="EMBL" id="AP027272">
    <property type="protein sequence ID" value="BDX07667.1"/>
    <property type="molecule type" value="Genomic_DNA"/>
</dbReference>
<dbReference type="GO" id="GO:0016757">
    <property type="term" value="F:glycosyltransferase activity"/>
    <property type="evidence" value="ECO:0007669"/>
    <property type="project" value="TreeGrafter"/>
</dbReference>
<gene>
    <name evidence="2" type="ORF">MACH26_31880</name>
</gene>
<organism evidence="2 3">
    <name type="scientific">Planctobacterium marinum</name>
    <dbReference type="NCBI Taxonomy" id="1631968"/>
    <lineage>
        <taxon>Bacteria</taxon>
        <taxon>Pseudomonadati</taxon>
        <taxon>Pseudomonadota</taxon>
        <taxon>Gammaproteobacteria</taxon>
        <taxon>Alteromonadales</taxon>
        <taxon>Alteromonadaceae</taxon>
        <taxon>Planctobacterium</taxon>
    </lineage>
</organism>
<dbReference type="InterPro" id="IPR028098">
    <property type="entry name" value="Glyco_trans_4-like_N"/>
</dbReference>
<evidence type="ECO:0000259" key="1">
    <source>
        <dbReference type="Pfam" id="PF13579"/>
    </source>
</evidence>
<dbReference type="RefSeq" id="WP_338293741.1">
    <property type="nucleotide sequence ID" value="NZ_AP027272.1"/>
</dbReference>
<dbReference type="InterPro" id="IPR050194">
    <property type="entry name" value="Glycosyltransferase_grp1"/>
</dbReference>
<dbReference type="PANTHER" id="PTHR45947:SF3">
    <property type="entry name" value="SULFOQUINOVOSYL TRANSFERASE SQD2"/>
    <property type="match status" value="1"/>
</dbReference>